<reference evidence="2 3" key="1">
    <citation type="journal article" date="2018" name="Front. Plant Sci.">
        <title>Red Clover (Trifolium pratense) and Zigzag Clover (T. medium) - A Picture of Genomic Similarities and Differences.</title>
        <authorList>
            <person name="Dluhosova J."/>
            <person name="Istvanek J."/>
            <person name="Nedelnik J."/>
            <person name="Repkova J."/>
        </authorList>
    </citation>
    <scope>NUCLEOTIDE SEQUENCE [LARGE SCALE GENOMIC DNA]</scope>
    <source>
        <strain evidence="3">cv. 10/8</strain>
        <tissue evidence="2">Leaf</tissue>
    </source>
</reference>
<dbReference type="Proteomes" id="UP000265520">
    <property type="component" value="Unassembled WGS sequence"/>
</dbReference>
<evidence type="ECO:0000313" key="3">
    <source>
        <dbReference type="Proteomes" id="UP000265520"/>
    </source>
</evidence>
<organism evidence="2 3">
    <name type="scientific">Trifolium medium</name>
    <dbReference type="NCBI Taxonomy" id="97028"/>
    <lineage>
        <taxon>Eukaryota</taxon>
        <taxon>Viridiplantae</taxon>
        <taxon>Streptophyta</taxon>
        <taxon>Embryophyta</taxon>
        <taxon>Tracheophyta</taxon>
        <taxon>Spermatophyta</taxon>
        <taxon>Magnoliopsida</taxon>
        <taxon>eudicotyledons</taxon>
        <taxon>Gunneridae</taxon>
        <taxon>Pentapetalae</taxon>
        <taxon>rosids</taxon>
        <taxon>fabids</taxon>
        <taxon>Fabales</taxon>
        <taxon>Fabaceae</taxon>
        <taxon>Papilionoideae</taxon>
        <taxon>50 kb inversion clade</taxon>
        <taxon>NPAAA clade</taxon>
        <taxon>Hologalegina</taxon>
        <taxon>IRL clade</taxon>
        <taxon>Trifolieae</taxon>
        <taxon>Trifolium</taxon>
    </lineage>
</organism>
<proteinExistence type="predicted"/>
<sequence length="52" mass="5805">QKRILQSATGMRLVQPPLCPAQGAEPETSARRAPMTISDFRNRDFKAYPTNS</sequence>
<comment type="caution">
    <text evidence="2">The sequence shown here is derived from an EMBL/GenBank/DDBJ whole genome shotgun (WGS) entry which is preliminary data.</text>
</comment>
<dbReference type="AlphaFoldDB" id="A0A392W1J9"/>
<keyword evidence="3" id="KW-1185">Reference proteome</keyword>
<protein>
    <submittedName>
        <fullName evidence="2">Uncharacterized protein</fullName>
    </submittedName>
</protein>
<accession>A0A392W1J9</accession>
<feature type="region of interest" description="Disordered" evidence="1">
    <location>
        <begin position="1"/>
        <end position="52"/>
    </location>
</feature>
<evidence type="ECO:0000313" key="2">
    <source>
        <dbReference type="EMBL" id="MCI94306.1"/>
    </source>
</evidence>
<feature type="non-terminal residue" evidence="2">
    <location>
        <position position="52"/>
    </location>
</feature>
<feature type="non-terminal residue" evidence="2">
    <location>
        <position position="1"/>
    </location>
</feature>
<name>A0A392W1J9_9FABA</name>
<evidence type="ECO:0000256" key="1">
    <source>
        <dbReference type="SAM" id="MobiDB-lite"/>
    </source>
</evidence>
<dbReference type="EMBL" id="LXQA011352727">
    <property type="protein sequence ID" value="MCI94306.1"/>
    <property type="molecule type" value="Genomic_DNA"/>
</dbReference>